<name>D7E567_NOSA0</name>
<proteinExistence type="predicted"/>
<dbReference type="STRING" id="551115.Aazo_1717"/>
<organism evidence="1 2">
    <name type="scientific">Nostoc azollae (strain 0708)</name>
    <name type="common">Anabaena azollae (strain 0708)</name>
    <dbReference type="NCBI Taxonomy" id="551115"/>
    <lineage>
        <taxon>Bacteria</taxon>
        <taxon>Bacillati</taxon>
        <taxon>Cyanobacteriota</taxon>
        <taxon>Cyanophyceae</taxon>
        <taxon>Nostocales</taxon>
        <taxon>Nostocaceae</taxon>
        <taxon>Trichormus</taxon>
    </lineage>
</organism>
<evidence type="ECO:0000313" key="2">
    <source>
        <dbReference type="Proteomes" id="UP000001511"/>
    </source>
</evidence>
<dbReference type="OrthoDB" id="582556at2"/>
<dbReference type="KEGG" id="naz:Aazo_1717"/>
<dbReference type="HOGENOM" id="CLU_2437886_0_0_3"/>
<dbReference type="AlphaFoldDB" id="D7E567"/>
<accession>D7E567</accession>
<evidence type="ECO:0000313" key="1">
    <source>
        <dbReference type="EMBL" id="ADI63864.1"/>
    </source>
</evidence>
<gene>
    <name evidence="1" type="ordered locus">Aazo_1717</name>
</gene>
<dbReference type="eggNOG" id="ENOG5030SIV">
    <property type="taxonomic scope" value="Bacteria"/>
</dbReference>
<dbReference type="Proteomes" id="UP000001511">
    <property type="component" value="Chromosome"/>
</dbReference>
<protein>
    <submittedName>
        <fullName evidence="1">Uncharacterized protein</fullName>
    </submittedName>
</protein>
<sequence>MYVAANEQQILLPAIQITNEAFDNVNPKIIEEAIEQAIIAGEEIQMQEYANTIILASMSMKNYFPEYYFDLIITLLKQEEFSFKDFMAFP</sequence>
<reference evidence="1 2" key="1">
    <citation type="journal article" date="2010" name="PLoS ONE">
        <title>Genome erosion in a nitrogen-fixing vertically transmitted endosymbiotic multicellular cyanobacterium.</title>
        <authorList>
            <person name="Ran L."/>
            <person name="Larsson J."/>
            <person name="Vigil-Stenman T."/>
            <person name="Nylander J.A."/>
            <person name="Ininbergs K."/>
            <person name="Zheng W.W."/>
            <person name="Lapidus A."/>
            <person name="Lowry S."/>
            <person name="Haselkorn R."/>
            <person name="Bergman B."/>
        </authorList>
    </citation>
    <scope>NUCLEOTIDE SEQUENCE [LARGE SCALE GENOMIC DNA]</scope>
    <source>
        <strain evidence="1 2">0708</strain>
    </source>
</reference>
<dbReference type="EMBL" id="CP002059">
    <property type="protein sequence ID" value="ADI63864.1"/>
    <property type="molecule type" value="Genomic_DNA"/>
</dbReference>
<keyword evidence="2" id="KW-1185">Reference proteome</keyword>
<dbReference type="RefSeq" id="WP_013190882.1">
    <property type="nucleotide sequence ID" value="NC_014248.1"/>
</dbReference>